<dbReference type="Gene3D" id="3.40.630.30">
    <property type="match status" value="1"/>
</dbReference>
<gene>
    <name evidence="5" type="ORF">DZG00_12440</name>
</gene>
<evidence type="ECO:0000256" key="3">
    <source>
        <dbReference type="ARBA" id="ARBA00038502"/>
    </source>
</evidence>
<dbReference type="GO" id="GO:0008999">
    <property type="term" value="F:protein-N-terminal-alanine acetyltransferase activity"/>
    <property type="evidence" value="ECO:0007669"/>
    <property type="project" value="TreeGrafter"/>
</dbReference>
<keyword evidence="6" id="KW-1185">Reference proteome</keyword>
<evidence type="ECO:0000313" key="6">
    <source>
        <dbReference type="Proteomes" id="UP000266484"/>
    </source>
</evidence>
<dbReference type="PANTHER" id="PTHR43792:SF8">
    <property type="entry name" value="[RIBOSOMAL PROTEIN US5]-ALANINE N-ACETYLTRANSFERASE"/>
    <property type="match status" value="1"/>
</dbReference>
<reference evidence="5 6" key="1">
    <citation type="submission" date="2018-08" db="EMBL/GenBank/DDBJ databases">
        <title>Genome Sequence of Clavibacter michiganensis Subspecies type strains, and the Atypical Peach-Colored Strains Isolated from Tomato.</title>
        <authorList>
            <person name="Osdaghi E."/>
            <person name="Portier P."/>
            <person name="Briand M."/>
            <person name="Jacques M.-A."/>
        </authorList>
    </citation>
    <scope>NUCLEOTIDE SEQUENCE [LARGE SCALE GENOMIC DNA]</scope>
    <source>
        <strain evidence="5 6">CFBP 8615</strain>
    </source>
</reference>
<comment type="caution">
    <text evidence="5">The sequence shown here is derived from an EMBL/GenBank/DDBJ whole genome shotgun (WGS) entry which is preliminary data.</text>
</comment>
<dbReference type="PROSITE" id="PS51186">
    <property type="entry name" value="GNAT"/>
    <property type="match status" value="1"/>
</dbReference>
<name>A0A399T3Q2_9MICO</name>
<keyword evidence="2" id="KW-0012">Acyltransferase</keyword>
<dbReference type="InterPro" id="IPR000182">
    <property type="entry name" value="GNAT_dom"/>
</dbReference>
<accession>A0A399T3Q2</accession>
<sequence length="193" mass="20757">MHGAARTAPPASGILDAVPDRIRLLTIDDAPALSELRLRSRAHLAPWEPIRHADHDTPAGQRADLEAALAQHARGQCVPLAILDDDGSVAGRITLSTIVRGAFESCAMGYWLATDRTGRGLATDAVRAAVDLAFGDLGLHRVEAGTLLGNRASQAVLARCGFTRYGLAPRYLRIAGEWQDHVLFQRLADDPRV</sequence>
<dbReference type="GO" id="GO:0005737">
    <property type="term" value="C:cytoplasm"/>
    <property type="evidence" value="ECO:0007669"/>
    <property type="project" value="TreeGrafter"/>
</dbReference>
<evidence type="ECO:0000256" key="2">
    <source>
        <dbReference type="ARBA" id="ARBA00023315"/>
    </source>
</evidence>
<comment type="similarity">
    <text evidence="3">Belongs to the acetyltransferase family. RimJ subfamily.</text>
</comment>
<dbReference type="SUPFAM" id="SSF55729">
    <property type="entry name" value="Acyl-CoA N-acyltransferases (Nat)"/>
    <property type="match status" value="1"/>
</dbReference>
<feature type="domain" description="N-acetyltransferase" evidence="4">
    <location>
        <begin position="20"/>
        <end position="189"/>
    </location>
</feature>
<dbReference type="Pfam" id="PF13302">
    <property type="entry name" value="Acetyltransf_3"/>
    <property type="match status" value="1"/>
</dbReference>
<dbReference type="Proteomes" id="UP000266484">
    <property type="component" value="Unassembled WGS sequence"/>
</dbReference>
<evidence type="ECO:0000313" key="5">
    <source>
        <dbReference type="EMBL" id="RIJ48513.1"/>
    </source>
</evidence>
<evidence type="ECO:0000259" key="4">
    <source>
        <dbReference type="PROSITE" id="PS51186"/>
    </source>
</evidence>
<dbReference type="InterPro" id="IPR016181">
    <property type="entry name" value="Acyl_CoA_acyltransferase"/>
</dbReference>
<dbReference type="PANTHER" id="PTHR43792">
    <property type="entry name" value="GNAT FAMILY, PUTATIVE (AFU_ORTHOLOGUE AFUA_3G00765)-RELATED-RELATED"/>
    <property type="match status" value="1"/>
</dbReference>
<organism evidence="5 6">
    <name type="scientific">Clavibacter lycopersici</name>
    <dbReference type="NCBI Taxonomy" id="2301718"/>
    <lineage>
        <taxon>Bacteria</taxon>
        <taxon>Bacillati</taxon>
        <taxon>Actinomycetota</taxon>
        <taxon>Actinomycetes</taxon>
        <taxon>Micrococcales</taxon>
        <taxon>Microbacteriaceae</taxon>
        <taxon>Clavibacter</taxon>
    </lineage>
</organism>
<dbReference type="InterPro" id="IPR051531">
    <property type="entry name" value="N-acetyltransferase"/>
</dbReference>
<dbReference type="EMBL" id="QWGT01000218">
    <property type="protein sequence ID" value="RIJ48513.1"/>
    <property type="molecule type" value="Genomic_DNA"/>
</dbReference>
<keyword evidence="1 5" id="KW-0808">Transferase</keyword>
<proteinExistence type="inferred from homology"/>
<dbReference type="OrthoDB" id="5242221at2"/>
<protein>
    <submittedName>
        <fullName evidence="5">N-acetyltransferase</fullName>
    </submittedName>
</protein>
<evidence type="ECO:0000256" key="1">
    <source>
        <dbReference type="ARBA" id="ARBA00022679"/>
    </source>
</evidence>
<dbReference type="AlphaFoldDB" id="A0A399T3Q2"/>